<evidence type="ECO:0000313" key="2">
    <source>
        <dbReference type="Proteomes" id="UP001279734"/>
    </source>
</evidence>
<reference evidence="1" key="1">
    <citation type="submission" date="2023-05" db="EMBL/GenBank/DDBJ databases">
        <title>Nepenthes gracilis genome sequencing.</title>
        <authorList>
            <person name="Fukushima K."/>
        </authorList>
    </citation>
    <scope>NUCLEOTIDE SEQUENCE</scope>
    <source>
        <strain evidence="1">SING2019-196</strain>
    </source>
</reference>
<gene>
    <name evidence="1" type="ORF">Nepgr_020505</name>
</gene>
<organism evidence="1 2">
    <name type="scientific">Nepenthes gracilis</name>
    <name type="common">Slender pitcher plant</name>
    <dbReference type="NCBI Taxonomy" id="150966"/>
    <lineage>
        <taxon>Eukaryota</taxon>
        <taxon>Viridiplantae</taxon>
        <taxon>Streptophyta</taxon>
        <taxon>Embryophyta</taxon>
        <taxon>Tracheophyta</taxon>
        <taxon>Spermatophyta</taxon>
        <taxon>Magnoliopsida</taxon>
        <taxon>eudicotyledons</taxon>
        <taxon>Gunneridae</taxon>
        <taxon>Pentapetalae</taxon>
        <taxon>Caryophyllales</taxon>
        <taxon>Nepenthaceae</taxon>
        <taxon>Nepenthes</taxon>
    </lineage>
</organism>
<name>A0AAD3SXR2_NEPGR</name>
<comment type="caution">
    <text evidence="1">The sequence shown here is derived from an EMBL/GenBank/DDBJ whole genome shotgun (WGS) entry which is preliminary data.</text>
</comment>
<protein>
    <submittedName>
        <fullName evidence="1">Uncharacterized protein</fullName>
    </submittedName>
</protein>
<evidence type="ECO:0000313" key="1">
    <source>
        <dbReference type="EMBL" id="GMH18664.1"/>
    </source>
</evidence>
<dbReference type="AlphaFoldDB" id="A0AAD3SXR2"/>
<sequence length="71" mass="7660">MVRYVIIQQIRGFGKLIGGSEVVSKILKSGGGGLHCTISELPSSRSSAHRRLNGSYLLCKLHLQACQSGVY</sequence>
<proteinExistence type="predicted"/>
<accession>A0AAD3SXR2</accession>
<dbReference type="EMBL" id="BSYO01000019">
    <property type="protein sequence ID" value="GMH18664.1"/>
    <property type="molecule type" value="Genomic_DNA"/>
</dbReference>
<keyword evidence="2" id="KW-1185">Reference proteome</keyword>
<dbReference type="Proteomes" id="UP001279734">
    <property type="component" value="Unassembled WGS sequence"/>
</dbReference>